<keyword evidence="7" id="KW-1185">Reference proteome</keyword>
<name>A0A543I703_9MICO</name>
<dbReference type="GO" id="GO:0051082">
    <property type="term" value="F:unfolded protein binding"/>
    <property type="evidence" value="ECO:0007669"/>
    <property type="project" value="InterPro"/>
</dbReference>
<dbReference type="Gene3D" id="3.30.565.10">
    <property type="entry name" value="Histidine kinase-like ATPase, C-terminal domain"/>
    <property type="match status" value="1"/>
</dbReference>
<feature type="binding site" evidence="5">
    <location>
        <position position="36"/>
    </location>
    <ligand>
        <name>ATP</name>
        <dbReference type="ChEBI" id="CHEBI:30616"/>
    </ligand>
</feature>
<evidence type="ECO:0000313" key="6">
    <source>
        <dbReference type="EMBL" id="TQM66382.1"/>
    </source>
</evidence>
<feature type="binding site" evidence="5">
    <location>
        <position position="40"/>
    </location>
    <ligand>
        <name>ATP</name>
        <dbReference type="ChEBI" id="CHEBI:30616"/>
    </ligand>
</feature>
<protein>
    <submittedName>
        <fullName evidence="6">Molecular chaperone HtpG</fullName>
    </submittedName>
</protein>
<dbReference type="InterPro" id="IPR001404">
    <property type="entry name" value="Hsp90_fam"/>
</dbReference>
<evidence type="ECO:0000256" key="4">
    <source>
        <dbReference type="ARBA" id="ARBA00023186"/>
    </source>
</evidence>
<evidence type="ECO:0000313" key="7">
    <source>
        <dbReference type="Proteomes" id="UP000318331"/>
    </source>
</evidence>
<dbReference type="NCBIfam" id="NF010683">
    <property type="entry name" value="PRK14083.1"/>
    <property type="match status" value="1"/>
</dbReference>
<evidence type="ECO:0000256" key="2">
    <source>
        <dbReference type="ARBA" id="ARBA00022741"/>
    </source>
</evidence>
<dbReference type="OrthoDB" id="9802640at2"/>
<dbReference type="SUPFAM" id="SSF55874">
    <property type="entry name" value="ATPase domain of HSP90 chaperone/DNA topoisomerase II/histidine kinase"/>
    <property type="match status" value="1"/>
</dbReference>
<sequence length="621" mass="68262">MTTLPNAATPFQVDLRGVVDLLSRHIYSSPRVFLRELIQNGRDAVAARHADNLAAPDGLLQIIPLDANEATTPTFVFRDNGIGLTRAEATELLATVGRSSKRDMLNMRRDDYLGQFGIGLLSCFMVSDTITVRSRSARGDAPIEWQGHTDGTFTIRELDEREARDLEIGTEVRLSPRPDDSTLLMSSTVTRLAESYGRYLPLPIQVAEVVSETAHGIRWTDINAEPLFSKPFDQPSEELMAFGEKILGRRPFDAIEIVVPGTGTRGTAFVLPYSPRPGGRQAHQAYLGGMLLSESIDDLLPEWAFFVRCVIDTTGLQPTASREQFVASGALEQTSEEIGAAVRRWIILMAATRPHRLQEFIQIHELGLKALAVYDDELAESVVNWLRIETSVGTMTLADYRDQYGVLRYTSTVDEFRQLAPIASADAPITNGGYVYDNDLFERLPLLNDGMPTERVTVADELDSLDIPPLADRDRVVSLEDRASAVLAGVDCRVSVRSFNPHDIPALYVADPAVLKRMERTKAATVAPGLWSQVVKNVDSFLTATQGEEAAATAQAQLCLNWGSELVRTLAGLNDPVVFDRSIQLLYVQALLAGHRPLSTADRGMLGQAMTDLIQLSVGLD</sequence>
<dbReference type="PIRSF" id="PIRSF002583">
    <property type="entry name" value="Hsp90"/>
    <property type="match status" value="1"/>
</dbReference>
<dbReference type="RefSeq" id="WP_141916618.1">
    <property type="nucleotide sequence ID" value="NZ_BAAAYS010000003.1"/>
</dbReference>
<evidence type="ECO:0000256" key="5">
    <source>
        <dbReference type="PIRSR" id="PIRSR002583-1"/>
    </source>
</evidence>
<dbReference type="AlphaFoldDB" id="A0A543I703"/>
<dbReference type="SUPFAM" id="SSF54211">
    <property type="entry name" value="Ribosomal protein S5 domain 2-like"/>
    <property type="match status" value="1"/>
</dbReference>
<proteinExistence type="inferred from homology"/>
<comment type="similarity">
    <text evidence="1">Belongs to the heat shock protein 90 family.</text>
</comment>
<dbReference type="GO" id="GO:0005524">
    <property type="term" value="F:ATP binding"/>
    <property type="evidence" value="ECO:0007669"/>
    <property type="project" value="UniProtKB-KW"/>
</dbReference>
<dbReference type="Proteomes" id="UP000318331">
    <property type="component" value="Unassembled WGS sequence"/>
</dbReference>
<comment type="caution">
    <text evidence="6">The sequence shown here is derived from an EMBL/GenBank/DDBJ whole genome shotgun (WGS) entry which is preliminary data.</text>
</comment>
<dbReference type="Pfam" id="PF13589">
    <property type="entry name" value="HATPase_c_3"/>
    <property type="match status" value="1"/>
</dbReference>
<dbReference type="InterPro" id="IPR020575">
    <property type="entry name" value="Hsp90_N"/>
</dbReference>
<dbReference type="GO" id="GO:0016887">
    <property type="term" value="F:ATP hydrolysis activity"/>
    <property type="evidence" value="ECO:0007669"/>
    <property type="project" value="InterPro"/>
</dbReference>
<reference evidence="6 7" key="1">
    <citation type="submission" date="2019-06" db="EMBL/GenBank/DDBJ databases">
        <title>Sequencing the genomes of 1000 actinobacteria strains.</title>
        <authorList>
            <person name="Klenk H.-P."/>
        </authorList>
    </citation>
    <scope>NUCLEOTIDE SEQUENCE [LARGE SCALE GENOMIC DNA]</scope>
    <source>
        <strain evidence="6 7">DSM 18031</strain>
    </source>
</reference>
<dbReference type="PRINTS" id="PR00775">
    <property type="entry name" value="HEATSHOCK90"/>
</dbReference>
<organism evidence="6 7">
    <name type="scientific">Klugiella xanthotipulae</name>
    <dbReference type="NCBI Taxonomy" id="244735"/>
    <lineage>
        <taxon>Bacteria</taxon>
        <taxon>Bacillati</taxon>
        <taxon>Actinomycetota</taxon>
        <taxon>Actinomycetes</taxon>
        <taxon>Micrococcales</taxon>
        <taxon>Microbacteriaceae</taxon>
        <taxon>Klugiella</taxon>
    </lineage>
</organism>
<keyword evidence="3 5" id="KW-0067">ATP-binding</keyword>
<accession>A0A543I703</accession>
<dbReference type="InterPro" id="IPR036890">
    <property type="entry name" value="HATPase_C_sf"/>
</dbReference>
<feature type="binding site" evidence="5">
    <location>
        <position position="170"/>
    </location>
    <ligand>
        <name>ATP</name>
        <dbReference type="ChEBI" id="CHEBI:30616"/>
    </ligand>
</feature>
<evidence type="ECO:0000256" key="1">
    <source>
        <dbReference type="ARBA" id="ARBA00008239"/>
    </source>
</evidence>
<keyword evidence="2 5" id="KW-0547">Nucleotide-binding</keyword>
<evidence type="ECO:0000256" key="3">
    <source>
        <dbReference type="ARBA" id="ARBA00022840"/>
    </source>
</evidence>
<keyword evidence="4" id="KW-0143">Chaperone</keyword>
<feature type="binding site" evidence="5">
    <location>
        <position position="79"/>
    </location>
    <ligand>
        <name>ATP</name>
        <dbReference type="ChEBI" id="CHEBI:30616"/>
    </ligand>
</feature>
<gene>
    <name evidence="6" type="ORF">FB466_1222</name>
</gene>
<dbReference type="EMBL" id="VFPN01000001">
    <property type="protein sequence ID" value="TQM66382.1"/>
    <property type="molecule type" value="Genomic_DNA"/>
</dbReference>
<dbReference type="PANTHER" id="PTHR11528">
    <property type="entry name" value="HEAT SHOCK PROTEIN 90 FAMILY MEMBER"/>
    <property type="match status" value="1"/>
</dbReference>
<dbReference type="GO" id="GO:0140662">
    <property type="term" value="F:ATP-dependent protein folding chaperone"/>
    <property type="evidence" value="ECO:0007669"/>
    <property type="project" value="InterPro"/>
</dbReference>
<dbReference type="Gene3D" id="3.30.230.80">
    <property type="match status" value="1"/>
</dbReference>
<dbReference type="InterPro" id="IPR020568">
    <property type="entry name" value="Ribosomal_Su5_D2-typ_SF"/>
</dbReference>